<protein>
    <recommendedName>
        <fullName evidence="4">DUF58 domain-containing protein</fullName>
    </recommendedName>
</protein>
<accession>A0ABW1LLK8</accession>
<evidence type="ECO:0000256" key="1">
    <source>
        <dbReference type="SAM" id="MobiDB-lite"/>
    </source>
</evidence>
<dbReference type="EMBL" id="JBHSRJ010000004">
    <property type="protein sequence ID" value="MFC6044142.1"/>
    <property type="molecule type" value="Genomic_DNA"/>
</dbReference>
<gene>
    <name evidence="2" type="ORF">ACFPYL_13685</name>
</gene>
<reference evidence="3" key="1">
    <citation type="journal article" date="2019" name="Int. J. Syst. Evol. Microbiol.">
        <title>The Global Catalogue of Microorganisms (GCM) 10K type strain sequencing project: providing services to taxonomists for standard genome sequencing and annotation.</title>
        <authorList>
            <consortium name="The Broad Institute Genomics Platform"/>
            <consortium name="The Broad Institute Genome Sequencing Center for Infectious Disease"/>
            <person name="Wu L."/>
            <person name="Ma J."/>
        </authorList>
    </citation>
    <scope>NUCLEOTIDE SEQUENCE [LARGE SCALE GENOMIC DNA]</scope>
    <source>
        <strain evidence="3">CCUG 54522</strain>
    </source>
</reference>
<dbReference type="Proteomes" id="UP001596135">
    <property type="component" value="Unassembled WGS sequence"/>
</dbReference>
<feature type="region of interest" description="Disordered" evidence="1">
    <location>
        <begin position="75"/>
        <end position="94"/>
    </location>
</feature>
<name>A0ABW1LLK8_9ACTN</name>
<organism evidence="2 3">
    <name type="scientific">Nocardioides hankookensis</name>
    <dbReference type="NCBI Taxonomy" id="443157"/>
    <lineage>
        <taxon>Bacteria</taxon>
        <taxon>Bacillati</taxon>
        <taxon>Actinomycetota</taxon>
        <taxon>Actinomycetes</taxon>
        <taxon>Propionibacteriales</taxon>
        <taxon>Nocardioidaceae</taxon>
        <taxon>Nocardioides</taxon>
    </lineage>
</organism>
<comment type="caution">
    <text evidence="2">The sequence shown here is derived from an EMBL/GenBank/DDBJ whole genome shotgun (WGS) entry which is preliminary data.</text>
</comment>
<dbReference type="RefSeq" id="WP_379154973.1">
    <property type="nucleotide sequence ID" value="NZ_JBHSRJ010000004.1"/>
</dbReference>
<proteinExistence type="predicted"/>
<evidence type="ECO:0000313" key="2">
    <source>
        <dbReference type="EMBL" id="MFC6044142.1"/>
    </source>
</evidence>
<evidence type="ECO:0000313" key="3">
    <source>
        <dbReference type="Proteomes" id="UP001596135"/>
    </source>
</evidence>
<sequence length="94" mass="9610">MTWAPDRATRLLVLLASISAGLLGNAVSASPTVGTAALLAALTALVLHTLRQVCVAGYAQPVALVESDARTPLLAGRVTDPTHHPLRPRAPGLG</sequence>
<evidence type="ECO:0008006" key="4">
    <source>
        <dbReference type="Google" id="ProtNLM"/>
    </source>
</evidence>
<keyword evidence="3" id="KW-1185">Reference proteome</keyword>